<protein>
    <submittedName>
        <fullName evidence="2">Uncharacterized protein</fullName>
    </submittedName>
</protein>
<feature type="transmembrane region" description="Helical" evidence="1">
    <location>
        <begin position="102"/>
        <end position="121"/>
    </location>
</feature>
<keyword evidence="1" id="KW-0812">Transmembrane</keyword>
<evidence type="ECO:0000313" key="2">
    <source>
        <dbReference type="EMBL" id="KAE9542688.1"/>
    </source>
</evidence>
<dbReference type="EMBL" id="VYZN01000009">
    <property type="protein sequence ID" value="KAE9542688.1"/>
    <property type="molecule type" value="Genomic_DNA"/>
</dbReference>
<keyword evidence="1" id="KW-0472">Membrane</keyword>
<feature type="transmembrane region" description="Helical" evidence="1">
    <location>
        <begin position="12"/>
        <end position="30"/>
    </location>
</feature>
<dbReference type="AlphaFoldDB" id="A0A6G0U0P7"/>
<reference evidence="2 3" key="1">
    <citation type="submission" date="2019-08" db="EMBL/GenBank/DDBJ databases">
        <title>The genome of the soybean aphid Biotype 1, its phylome, world population structure and adaptation to the North American continent.</title>
        <authorList>
            <person name="Giordano R."/>
            <person name="Donthu R.K."/>
            <person name="Hernandez A.G."/>
            <person name="Wright C.L."/>
            <person name="Zimin A.V."/>
        </authorList>
    </citation>
    <scope>NUCLEOTIDE SEQUENCE [LARGE SCALE GENOMIC DNA]</scope>
    <source>
        <tissue evidence="2">Whole aphids</tissue>
    </source>
</reference>
<keyword evidence="3" id="KW-1185">Reference proteome</keyword>
<keyword evidence="1" id="KW-1133">Transmembrane helix</keyword>
<organism evidence="2 3">
    <name type="scientific">Aphis glycines</name>
    <name type="common">Soybean aphid</name>
    <dbReference type="NCBI Taxonomy" id="307491"/>
    <lineage>
        <taxon>Eukaryota</taxon>
        <taxon>Metazoa</taxon>
        <taxon>Ecdysozoa</taxon>
        <taxon>Arthropoda</taxon>
        <taxon>Hexapoda</taxon>
        <taxon>Insecta</taxon>
        <taxon>Pterygota</taxon>
        <taxon>Neoptera</taxon>
        <taxon>Paraneoptera</taxon>
        <taxon>Hemiptera</taxon>
        <taxon>Sternorrhyncha</taxon>
        <taxon>Aphidomorpha</taxon>
        <taxon>Aphidoidea</taxon>
        <taxon>Aphididae</taxon>
        <taxon>Aphidini</taxon>
        <taxon>Aphis</taxon>
        <taxon>Aphis</taxon>
    </lineage>
</organism>
<gene>
    <name evidence="2" type="ORF">AGLY_002599</name>
</gene>
<name>A0A6G0U0P7_APHGL</name>
<proteinExistence type="predicted"/>
<feature type="transmembrane region" description="Helical" evidence="1">
    <location>
        <begin position="63"/>
        <end position="81"/>
    </location>
</feature>
<accession>A0A6G0U0P7</accession>
<sequence length="230" mass="25494">MGFIIWPKALQIFVFNWIFTLSINALVNIFSMSADSFVPYLTFGWFTTTSALHSTGLSMLNETLTSILLTANVAFPIIGLLSSSLKSNLPSKLWIVIRKSAVTMLVAIFVVIFFNLCSALAKPLITVLLIVYPTLPLGSFPFVPGKFWSVSFLNMMYAHLTLEESLIFNTSGKSPVNETLTLLYEMLDFGTVDGYDSVFSESVVLARYFKSYCGLEVLAFEIGISSLKNP</sequence>
<comment type="caution">
    <text evidence="2">The sequence shown here is derived from an EMBL/GenBank/DDBJ whole genome shotgun (WGS) entry which is preliminary data.</text>
</comment>
<evidence type="ECO:0000256" key="1">
    <source>
        <dbReference type="SAM" id="Phobius"/>
    </source>
</evidence>
<dbReference type="Proteomes" id="UP000475862">
    <property type="component" value="Unassembled WGS sequence"/>
</dbReference>
<evidence type="ECO:0000313" key="3">
    <source>
        <dbReference type="Proteomes" id="UP000475862"/>
    </source>
</evidence>